<reference evidence="2 3" key="1">
    <citation type="submission" date="2022-10" db="EMBL/GenBank/DDBJ databases">
        <title>Ruegeria sp. nov., isolated from ocean surface sediments.</title>
        <authorList>
            <person name="He W."/>
            <person name="Xue H.-P."/>
            <person name="Zhang D.-F."/>
        </authorList>
    </citation>
    <scope>NUCLEOTIDE SEQUENCE [LARGE SCALE GENOMIC DNA]</scope>
    <source>
        <strain evidence="2 3">XHP0148</strain>
    </source>
</reference>
<proteinExistence type="predicted"/>
<keyword evidence="1" id="KW-0812">Transmembrane</keyword>
<sequence length="131" mass="14485">MSRRWNARAAYPLIERLDPRSAFGYAATGERHLWQETAFRHIAAACLMYLLLLTHFGVNGMDVVLLIVLFFCLVAVEALNRAIKSIVDHLAHDWQVSARDAWDLGLLAAMCLLCANAAFIAADLAGSLAEK</sequence>
<keyword evidence="3" id="KW-1185">Reference proteome</keyword>
<dbReference type="GO" id="GO:0004143">
    <property type="term" value="F:ATP-dependent diacylglycerol kinase activity"/>
    <property type="evidence" value="ECO:0007669"/>
    <property type="project" value="UniProtKB-EC"/>
</dbReference>
<dbReference type="InterPro" id="IPR036945">
    <property type="entry name" value="DAGK_sf"/>
</dbReference>
<evidence type="ECO:0000313" key="3">
    <source>
        <dbReference type="Proteomes" id="UP001320899"/>
    </source>
</evidence>
<keyword evidence="2" id="KW-0418">Kinase</keyword>
<comment type="caution">
    <text evidence="2">The sequence shown here is derived from an EMBL/GenBank/DDBJ whole genome shotgun (WGS) entry which is preliminary data.</text>
</comment>
<evidence type="ECO:0000313" key="2">
    <source>
        <dbReference type="EMBL" id="MCV2888470.1"/>
    </source>
</evidence>
<keyword evidence="1" id="KW-0472">Membrane</keyword>
<gene>
    <name evidence="2" type="ORF">OE747_08950</name>
</gene>
<dbReference type="Pfam" id="PF01219">
    <property type="entry name" value="DAGK_prokar"/>
    <property type="match status" value="1"/>
</dbReference>
<keyword evidence="2" id="KW-0808">Transferase</keyword>
<dbReference type="InterPro" id="IPR000829">
    <property type="entry name" value="DAGK"/>
</dbReference>
<dbReference type="Gene3D" id="1.10.287.3610">
    <property type="match status" value="1"/>
</dbReference>
<accession>A0ABT3AIK0</accession>
<protein>
    <submittedName>
        <fullName evidence="2">Diacylglycerol kinase</fullName>
        <ecNumber evidence="2">2.7.1.107</ecNumber>
    </submittedName>
</protein>
<name>A0ABT3AIK0_9RHOB</name>
<evidence type="ECO:0000256" key="1">
    <source>
        <dbReference type="SAM" id="Phobius"/>
    </source>
</evidence>
<feature type="transmembrane region" description="Helical" evidence="1">
    <location>
        <begin position="38"/>
        <end position="57"/>
    </location>
</feature>
<dbReference type="EC" id="2.7.1.107" evidence="2"/>
<feature type="transmembrane region" description="Helical" evidence="1">
    <location>
        <begin position="104"/>
        <end position="122"/>
    </location>
</feature>
<feature type="transmembrane region" description="Helical" evidence="1">
    <location>
        <begin position="63"/>
        <end position="83"/>
    </location>
</feature>
<dbReference type="Proteomes" id="UP001320899">
    <property type="component" value="Unassembled WGS sequence"/>
</dbReference>
<organism evidence="2 3">
    <name type="scientific">Ruegeria aquimaris</name>
    <dbReference type="NCBI Taxonomy" id="2984333"/>
    <lineage>
        <taxon>Bacteria</taxon>
        <taxon>Pseudomonadati</taxon>
        <taxon>Pseudomonadota</taxon>
        <taxon>Alphaproteobacteria</taxon>
        <taxon>Rhodobacterales</taxon>
        <taxon>Roseobacteraceae</taxon>
        <taxon>Ruegeria</taxon>
    </lineage>
</organism>
<dbReference type="EMBL" id="JAOWLB010000005">
    <property type="protein sequence ID" value="MCV2888470.1"/>
    <property type="molecule type" value="Genomic_DNA"/>
</dbReference>
<keyword evidence="1" id="KW-1133">Transmembrane helix</keyword>